<keyword evidence="2" id="KW-1133">Transmembrane helix</keyword>
<gene>
    <name evidence="4" type="ORF">TRIP_B50345</name>
</gene>
<organism evidence="4">
    <name type="scientific">Uncultured Desulfatiglans sp</name>
    <dbReference type="NCBI Taxonomy" id="1748965"/>
    <lineage>
        <taxon>Bacteria</taxon>
        <taxon>Pseudomonadati</taxon>
        <taxon>Thermodesulfobacteriota</taxon>
        <taxon>Desulfobacteria</taxon>
        <taxon>Desulfatiglandales</taxon>
        <taxon>Desulfatiglandaceae</taxon>
        <taxon>Desulfatiglans</taxon>
        <taxon>environmental samples</taxon>
    </lineage>
</organism>
<name>A0A653AIB5_UNCDX</name>
<dbReference type="GO" id="GO:0005886">
    <property type="term" value="C:plasma membrane"/>
    <property type="evidence" value="ECO:0007669"/>
    <property type="project" value="TreeGrafter"/>
</dbReference>
<dbReference type="InterPro" id="IPR007844">
    <property type="entry name" value="AsmA"/>
</dbReference>
<reference evidence="4" key="1">
    <citation type="submission" date="2018-07" db="EMBL/GenBank/DDBJ databases">
        <authorList>
            <consortium name="Genoscope - CEA"/>
            <person name="William W."/>
        </authorList>
    </citation>
    <scope>NUCLEOTIDE SEQUENCE</scope>
    <source>
        <strain evidence="4">IK1</strain>
    </source>
</reference>
<accession>A0A653AIB5</accession>
<evidence type="ECO:0000256" key="2">
    <source>
        <dbReference type="SAM" id="Phobius"/>
    </source>
</evidence>
<evidence type="ECO:0000259" key="3">
    <source>
        <dbReference type="Pfam" id="PF05170"/>
    </source>
</evidence>
<evidence type="ECO:0000256" key="1">
    <source>
        <dbReference type="SAM" id="MobiDB-lite"/>
    </source>
</evidence>
<sequence>MNQISAQALTGNREGLQGGAGKGGGSMRWKWLLGIFAALIVLLVVAVYIFAATYDYDRLRPRIVQAVKKSTGRDLLIEKPLAVEVGFSPVIVLEEVRFGDFGEDSEAGLLRVKRCEIQIALLPLLKDVLEVKRLQLVEPQFHVDRSSPPGPRAPGGAGPGTGSDSGPVSTTEEGAGQPARSDGAVERGAQRFPAFGFKDVEVVDGVVVYRSGPEGAVHTLRLERFEARSGGMDANIDLEASGDYEGHRFELKGRTGGLPALTDPKRPWDVRLEGLFGGAAISIEGEMEDVFHIRGGRFTVSFHGEALESLPFVGSPGMTGWPGPFEGRFEIGDVAEGRYRISGLHMRLAENTLEGELELDTNGPIPSIEGALSSERLDLRPFISKREADASKPGAGASGSRDAAGGGRVFSSEAIRIPIPSWLILDLNCAFKNVFMPKWAFTYLGAQVQLSDGRLRIEDLKADTEAGSVTGRFHFKAAERGIVLDALCKVTKLDVSRMLKKLGEKPSLEGELDADLDLQGQGASFAEIMAGLDGKVSLVMGAGRIDSSGVDFWGADVVQSLMQVVDPARRPRSTTDFNCLVAGFLVTGGLARSTALVLDTDVTSLVGEGQVNLRYETLDLEFALIPKSGLSVPGLGKVGITIGQLTRPFKVGGTLKKPAVRFDVHETAWVVGKAVGGSLLFGPAGIAAALATGAAGSENPCLAAVRAAEAGVPVREDAGTPKELIDGMVDQAGKLLDRLLGR</sequence>
<feature type="transmembrane region" description="Helical" evidence="2">
    <location>
        <begin position="31"/>
        <end position="51"/>
    </location>
</feature>
<keyword evidence="2" id="KW-0472">Membrane</keyword>
<proteinExistence type="predicted"/>
<dbReference type="PANTHER" id="PTHR30441">
    <property type="entry name" value="DUF748 DOMAIN-CONTAINING PROTEIN"/>
    <property type="match status" value="1"/>
</dbReference>
<dbReference type="InterPro" id="IPR052894">
    <property type="entry name" value="AsmA-related"/>
</dbReference>
<dbReference type="PANTHER" id="PTHR30441:SF4">
    <property type="entry name" value="PROTEIN ASMA"/>
    <property type="match status" value="1"/>
</dbReference>
<dbReference type="Pfam" id="PF05170">
    <property type="entry name" value="AsmA"/>
    <property type="match status" value="2"/>
</dbReference>
<dbReference type="EMBL" id="UPXX01000032">
    <property type="protein sequence ID" value="VBB47516.1"/>
    <property type="molecule type" value="Genomic_DNA"/>
</dbReference>
<feature type="domain" description="AsmA" evidence="3">
    <location>
        <begin position="31"/>
        <end position="145"/>
    </location>
</feature>
<dbReference type="AlphaFoldDB" id="A0A653AIB5"/>
<keyword evidence="2" id="KW-0812">Transmembrane</keyword>
<feature type="region of interest" description="Disordered" evidence="1">
    <location>
        <begin position="142"/>
        <end position="185"/>
    </location>
</feature>
<evidence type="ECO:0000313" key="4">
    <source>
        <dbReference type="EMBL" id="VBB47516.1"/>
    </source>
</evidence>
<feature type="compositionally biased region" description="Gly residues" evidence="1">
    <location>
        <begin position="153"/>
        <end position="163"/>
    </location>
</feature>
<dbReference type="GO" id="GO:0090313">
    <property type="term" value="P:regulation of protein targeting to membrane"/>
    <property type="evidence" value="ECO:0007669"/>
    <property type="project" value="TreeGrafter"/>
</dbReference>
<feature type="domain" description="AsmA" evidence="3">
    <location>
        <begin position="351"/>
        <end position="594"/>
    </location>
</feature>
<protein>
    <submittedName>
        <fullName evidence="4">Putative AsmA family protein</fullName>
    </submittedName>
</protein>